<dbReference type="Proteomes" id="UP000238479">
    <property type="component" value="Chromosome 1"/>
</dbReference>
<accession>A0A2P6S910</accession>
<name>A0A2P6S910_ROSCH</name>
<keyword evidence="1" id="KW-0472">Membrane</keyword>
<evidence type="ECO:0000313" key="2">
    <source>
        <dbReference type="EMBL" id="PRQ55136.1"/>
    </source>
</evidence>
<proteinExistence type="predicted"/>
<comment type="caution">
    <text evidence="2">The sequence shown here is derived from an EMBL/GenBank/DDBJ whole genome shotgun (WGS) entry which is preliminary data.</text>
</comment>
<sequence length="51" mass="5610">MFRFDNGRIRERYITNAYTLISEVDPIVASFSGGAIGVILALTVVEKYGVS</sequence>
<keyword evidence="1" id="KW-0812">Transmembrane</keyword>
<keyword evidence="1" id="KW-1133">Transmembrane helix</keyword>
<keyword evidence="3" id="KW-1185">Reference proteome</keyword>
<feature type="transmembrane region" description="Helical" evidence="1">
    <location>
        <begin position="27"/>
        <end position="45"/>
    </location>
</feature>
<dbReference type="Gramene" id="PRQ55136">
    <property type="protein sequence ID" value="PRQ55136"/>
    <property type="gene ID" value="RchiOBHm_Chr1g0321291"/>
</dbReference>
<protein>
    <submittedName>
        <fullName evidence="2">Uncharacterized protein</fullName>
    </submittedName>
</protein>
<gene>
    <name evidence="2" type="ORF">RchiOBHm_Chr1g0321291</name>
</gene>
<evidence type="ECO:0000313" key="3">
    <source>
        <dbReference type="Proteomes" id="UP000238479"/>
    </source>
</evidence>
<dbReference type="AlphaFoldDB" id="A0A2P6S910"/>
<reference evidence="2 3" key="1">
    <citation type="journal article" date="2018" name="Nat. Genet.">
        <title>The Rosa genome provides new insights in the design of modern roses.</title>
        <authorList>
            <person name="Bendahmane M."/>
        </authorList>
    </citation>
    <scope>NUCLEOTIDE SEQUENCE [LARGE SCALE GENOMIC DNA]</scope>
    <source>
        <strain evidence="3">cv. Old Blush</strain>
    </source>
</reference>
<organism evidence="2 3">
    <name type="scientific">Rosa chinensis</name>
    <name type="common">China rose</name>
    <dbReference type="NCBI Taxonomy" id="74649"/>
    <lineage>
        <taxon>Eukaryota</taxon>
        <taxon>Viridiplantae</taxon>
        <taxon>Streptophyta</taxon>
        <taxon>Embryophyta</taxon>
        <taxon>Tracheophyta</taxon>
        <taxon>Spermatophyta</taxon>
        <taxon>Magnoliopsida</taxon>
        <taxon>eudicotyledons</taxon>
        <taxon>Gunneridae</taxon>
        <taxon>Pentapetalae</taxon>
        <taxon>rosids</taxon>
        <taxon>fabids</taxon>
        <taxon>Rosales</taxon>
        <taxon>Rosaceae</taxon>
        <taxon>Rosoideae</taxon>
        <taxon>Rosoideae incertae sedis</taxon>
        <taxon>Rosa</taxon>
    </lineage>
</organism>
<evidence type="ECO:0000256" key="1">
    <source>
        <dbReference type="SAM" id="Phobius"/>
    </source>
</evidence>
<dbReference type="EMBL" id="PDCK01000039">
    <property type="protein sequence ID" value="PRQ55136.1"/>
    <property type="molecule type" value="Genomic_DNA"/>
</dbReference>